<name>A0A5M8P2K2_9BACT</name>
<gene>
    <name evidence="5" type="ORF">EZS26_001332</name>
</gene>
<dbReference type="Pfam" id="PF01613">
    <property type="entry name" value="Flavin_Reduct"/>
    <property type="match status" value="1"/>
</dbReference>
<feature type="domain" description="Flavin reductase like" evidence="4">
    <location>
        <begin position="9"/>
        <end position="149"/>
    </location>
</feature>
<dbReference type="InterPro" id="IPR012349">
    <property type="entry name" value="Split_barrel_FMN-bd"/>
</dbReference>
<reference evidence="5 6" key="1">
    <citation type="submission" date="2019-03" db="EMBL/GenBank/DDBJ databases">
        <title>Single cell metagenomics reveals metabolic interactions within the superorganism composed of flagellate Streblomastix strix and complex community of Bacteroidetes bacteria on its surface.</title>
        <authorList>
            <person name="Treitli S.C."/>
            <person name="Kolisko M."/>
            <person name="Husnik F."/>
            <person name="Keeling P."/>
            <person name="Hampl V."/>
        </authorList>
    </citation>
    <scope>NUCLEOTIDE SEQUENCE [LARGE SCALE GENOMIC DNA]</scope>
    <source>
        <strain evidence="5">St1</strain>
    </source>
</reference>
<sequence>MKQNWKPGTLIYPLPAVMVTVGNDESEYNILTVAWVGTICSDPAMCYISVRPERHSYPILKKNMEFVINLTTEKLAYATDWCGVRSGKDFNKFKEMNLTPGKAAIVRAPTIEESPLSIECRVKEILPLGTHDMFISEVVNILADEQYIHPVTGTFNMERAKVLAYSHGKYYGLGEFIGKFGWSVQKSKTKH</sequence>
<dbReference type="PANTHER" id="PTHR43567:SF1">
    <property type="entry name" value="FLAVOREDOXIN"/>
    <property type="match status" value="1"/>
</dbReference>
<comment type="caution">
    <text evidence="5">The sequence shown here is derived from an EMBL/GenBank/DDBJ whole genome shotgun (WGS) entry which is preliminary data.</text>
</comment>
<organism evidence="5 6">
    <name type="scientific">Candidatus Ordinivivax streblomastigis</name>
    <dbReference type="NCBI Taxonomy" id="2540710"/>
    <lineage>
        <taxon>Bacteria</taxon>
        <taxon>Pseudomonadati</taxon>
        <taxon>Bacteroidota</taxon>
        <taxon>Bacteroidia</taxon>
        <taxon>Bacteroidales</taxon>
        <taxon>Candidatus Ordinivivax</taxon>
    </lineage>
</organism>
<proteinExistence type="inferred from homology"/>
<evidence type="ECO:0000313" key="5">
    <source>
        <dbReference type="EMBL" id="KAA6302500.1"/>
    </source>
</evidence>
<keyword evidence="2" id="KW-0285">Flavoprotein</keyword>
<dbReference type="InterPro" id="IPR052174">
    <property type="entry name" value="Flavoredoxin"/>
</dbReference>
<dbReference type="GO" id="GO:0010181">
    <property type="term" value="F:FMN binding"/>
    <property type="evidence" value="ECO:0007669"/>
    <property type="project" value="InterPro"/>
</dbReference>
<dbReference type="Proteomes" id="UP000324575">
    <property type="component" value="Unassembled WGS sequence"/>
</dbReference>
<evidence type="ECO:0000313" key="6">
    <source>
        <dbReference type="Proteomes" id="UP000324575"/>
    </source>
</evidence>
<dbReference type="SMART" id="SM00903">
    <property type="entry name" value="Flavin_Reduct"/>
    <property type="match status" value="1"/>
</dbReference>
<evidence type="ECO:0000256" key="1">
    <source>
        <dbReference type="ARBA" id="ARBA00001917"/>
    </source>
</evidence>
<dbReference type="GO" id="GO:0016646">
    <property type="term" value="F:oxidoreductase activity, acting on the CH-NH group of donors, NAD or NADP as acceptor"/>
    <property type="evidence" value="ECO:0007669"/>
    <property type="project" value="UniProtKB-ARBA"/>
</dbReference>
<evidence type="ECO:0000259" key="4">
    <source>
        <dbReference type="SMART" id="SM00903"/>
    </source>
</evidence>
<dbReference type="AlphaFoldDB" id="A0A5M8P2K2"/>
<dbReference type="Gene3D" id="2.30.110.10">
    <property type="entry name" value="Electron Transport, Fmn-binding Protein, Chain A"/>
    <property type="match status" value="1"/>
</dbReference>
<comment type="similarity">
    <text evidence="3">Belongs to the flavoredoxin family.</text>
</comment>
<dbReference type="InterPro" id="IPR002563">
    <property type="entry name" value="Flavin_Rdtase-like_dom"/>
</dbReference>
<accession>A0A5M8P2K2</accession>
<evidence type="ECO:0000256" key="3">
    <source>
        <dbReference type="ARBA" id="ARBA00038054"/>
    </source>
</evidence>
<dbReference type="EMBL" id="SNRX01000007">
    <property type="protein sequence ID" value="KAA6302500.1"/>
    <property type="molecule type" value="Genomic_DNA"/>
</dbReference>
<dbReference type="PANTHER" id="PTHR43567">
    <property type="entry name" value="FLAVOREDOXIN-RELATED-RELATED"/>
    <property type="match status" value="1"/>
</dbReference>
<evidence type="ECO:0000256" key="2">
    <source>
        <dbReference type="ARBA" id="ARBA00022630"/>
    </source>
</evidence>
<dbReference type="SUPFAM" id="SSF50475">
    <property type="entry name" value="FMN-binding split barrel"/>
    <property type="match status" value="1"/>
</dbReference>
<protein>
    <submittedName>
        <fullName evidence="5">Flavoredoxin</fullName>
    </submittedName>
</protein>
<comment type="cofactor">
    <cofactor evidence="1">
        <name>FMN</name>
        <dbReference type="ChEBI" id="CHEBI:58210"/>
    </cofactor>
</comment>